<proteinExistence type="inferred from homology"/>
<dbReference type="Proteomes" id="UP000263993">
    <property type="component" value="Unassembled WGS sequence"/>
</dbReference>
<dbReference type="PANTHER" id="PTHR43000">
    <property type="entry name" value="DTDP-D-GLUCOSE 4,6-DEHYDRATASE-RELATED"/>
    <property type="match status" value="1"/>
</dbReference>
<evidence type="ECO:0000313" key="4">
    <source>
        <dbReference type="EMBL" id="RDV03169.1"/>
    </source>
</evidence>
<comment type="pathway">
    <text evidence="1">Bacterial outer membrane biogenesis; LPS O-antigen biosynthesis.</text>
</comment>
<evidence type="ECO:0000313" key="5">
    <source>
        <dbReference type="Proteomes" id="UP000263993"/>
    </source>
</evidence>
<keyword evidence="5" id="KW-1185">Reference proteome</keyword>
<comment type="similarity">
    <text evidence="2">Belongs to the NAD(P)-dependent epimerase/dehydratase family.</text>
</comment>
<evidence type="ECO:0000259" key="3">
    <source>
        <dbReference type="Pfam" id="PF01370"/>
    </source>
</evidence>
<organism evidence="4 5">
    <name type="scientific">Undibacter mobilis</name>
    <dbReference type="NCBI Taxonomy" id="2292256"/>
    <lineage>
        <taxon>Bacteria</taxon>
        <taxon>Pseudomonadati</taxon>
        <taxon>Pseudomonadota</taxon>
        <taxon>Alphaproteobacteria</taxon>
        <taxon>Hyphomicrobiales</taxon>
        <taxon>Nitrobacteraceae</taxon>
        <taxon>Undibacter</taxon>
    </lineage>
</organism>
<sequence>MNTLLLTGGRGMVGSEVLRYFRMRGWRAIVACSGRVETCDDAVEVIPFDLSAVAENTALEAAMRKVTAVVHCAALLPSGGLLRTSAGARQLYDLNSLGSYNLMQMAVCNDVRQFVYISTANLYGSATIQIEESMIATPTDSYMLSKLACEEAAKMFGRSSKTRFIGLRISAPYGAAFNIKAVIPTFVQRAFAGEALELQGSGKREQVFTYVGDIARACFSAVTFEASGICNIAGPGPVTMAQLAQSVIKAVGNADASIKFSGDPDPNEGARRQISIAHAKQLLNWEPTYDLDRGLEAMVAHLCNPPPAILRTIPA</sequence>
<dbReference type="Gene3D" id="3.40.50.720">
    <property type="entry name" value="NAD(P)-binding Rossmann-like Domain"/>
    <property type="match status" value="1"/>
</dbReference>
<name>A0A371B6F0_9BRAD</name>
<protein>
    <submittedName>
        <fullName evidence="4">NAD(P)-dependent oxidoreductase</fullName>
    </submittedName>
</protein>
<evidence type="ECO:0000256" key="2">
    <source>
        <dbReference type="ARBA" id="ARBA00007637"/>
    </source>
</evidence>
<evidence type="ECO:0000256" key="1">
    <source>
        <dbReference type="ARBA" id="ARBA00005125"/>
    </source>
</evidence>
<comment type="caution">
    <text evidence="4">The sequence shown here is derived from an EMBL/GenBank/DDBJ whole genome shotgun (WGS) entry which is preliminary data.</text>
</comment>
<dbReference type="RefSeq" id="WP_115515197.1">
    <property type="nucleotide sequence ID" value="NZ_QRGO01000001.1"/>
</dbReference>
<dbReference type="Pfam" id="PF01370">
    <property type="entry name" value="Epimerase"/>
    <property type="match status" value="1"/>
</dbReference>
<accession>A0A371B6F0</accession>
<dbReference type="EMBL" id="QRGO01000001">
    <property type="protein sequence ID" value="RDV03169.1"/>
    <property type="molecule type" value="Genomic_DNA"/>
</dbReference>
<feature type="domain" description="NAD-dependent epimerase/dehydratase" evidence="3">
    <location>
        <begin position="5"/>
        <end position="232"/>
    </location>
</feature>
<gene>
    <name evidence="4" type="ORF">DXH78_00320</name>
</gene>
<dbReference type="InterPro" id="IPR001509">
    <property type="entry name" value="Epimerase_deHydtase"/>
</dbReference>
<dbReference type="AlphaFoldDB" id="A0A371B6F0"/>
<dbReference type="OrthoDB" id="9801056at2"/>
<dbReference type="SUPFAM" id="SSF51735">
    <property type="entry name" value="NAD(P)-binding Rossmann-fold domains"/>
    <property type="match status" value="1"/>
</dbReference>
<reference evidence="5" key="1">
    <citation type="submission" date="2018-08" db="EMBL/GenBank/DDBJ databases">
        <authorList>
            <person name="Kim S.-J."/>
            <person name="Jung G.-Y."/>
        </authorList>
    </citation>
    <scope>NUCLEOTIDE SEQUENCE [LARGE SCALE GENOMIC DNA]</scope>
    <source>
        <strain evidence="5">GY_H</strain>
    </source>
</reference>
<dbReference type="InterPro" id="IPR036291">
    <property type="entry name" value="NAD(P)-bd_dom_sf"/>
</dbReference>